<reference evidence="2" key="2">
    <citation type="journal article" date="2015" name="Data Brief">
        <title>Shoot transcriptome of the giant reed, Arundo donax.</title>
        <authorList>
            <person name="Barrero R.A."/>
            <person name="Guerrero F.D."/>
            <person name="Moolhuijzen P."/>
            <person name="Goolsby J.A."/>
            <person name="Tidwell J."/>
            <person name="Bellgard S.E."/>
            <person name="Bellgard M.I."/>
        </authorList>
    </citation>
    <scope>NUCLEOTIDE SEQUENCE</scope>
    <source>
        <tissue evidence="2">Shoot tissue taken approximately 20 cm above the soil surface</tissue>
    </source>
</reference>
<feature type="region of interest" description="Disordered" evidence="1">
    <location>
        <begin position="1"/>
        <end position="23"/>
    </location>
</feature>
<dbReference type="EMBL" id="GBRH01176497">
    <property type="protein sequence ID" value="JAE21399.1"/>
    <property type="molecule type" value="Transcribed_RNA"/>
</dbReference>
<organism evidence="2">
    <name type="scientific">Arundo donax</name>
    <name type="common">Giant reed</name>
    <name type="synonym">Donax arundinaceus</name>
    <dbReference type="NCBI Taxonomy" id="35708"/>
    <lineage>
        <taxon>Eukaryota</taxon>
        <taxon>Viridiplantae</taxon>
        <taxon>Streptophyta</taxon>
        <taxon>Embryophyta</taxon>
        <taxon>Tracheophyta</taxon>
        <taxon>Spermatophyta</taxon>
        <taxon>Magnoliopsida</taxon>
        <taxon>Liliopsida</taxon>
        <taxon>Poales</taxon>
        <taxon>Poaceae</taxon>
        <taxon>PACMAD clade</taxon>
        <taxon>Arundinoideae</taxon>
        <taxon>Arundineae</taxon>
        <taxon>Arundo</taxon>
    </lineage>
</organism>
<evidence type="ECO:0000313" key="2">
    <source>
        <dbReference type="EMBL" id="JAE21399.1"/>
    </source>
</evidence>
<sequence>MALRALGRSSVMTATPLGKTRPFTNSSAAAAAMATKRRTMRWGKMLGLGARVLEAAKEEMRKDVVEMAAGGWMRERRARIVMLR</sequence>
<protein>
    <submittedName>
        <fullName evidence="2">Uncharacterized protein</fullName>
    </submittedName>
</protein>
<proteinExistence type="predicted"/>
<dbReference type="AlphaFoldDB" id="A0A0A9GD66"/>
<reference evidence="2" key="1">
    <citation type="submission" date="2014-09" db="EMBL/GenBank/DDBJ databases">
        <authorList>
            <person name="Magalhaes I.L.F."/>
            <person name="Oliveira U."/>
            <person name="Santos F.R."/>
            <person name="Vidigal T.H.D.A."/>
            <person name="Brescovit A.D."/>
            <person name="Santos A.J."/>
        </authorList>
    </citation>
    <scope>NUCLEOTIDE SEQUENCE</scope>
    <source>
        <tissue evidence="2">Shoot tissue taken approximately 20 cm above the soil surface</tissue>
    </source>
</reference>
<name>A0A0A9GD66_ARUDO</name>
<accession>A0A0A9GD66</accession>
<evidence type="ECO:0000256" key="1">
    <source>
        <dbReference type="SAM" id="MobiDB-lite"/>
    </source>
</evidence>